<evidence type="ECO:0000259" key="13">
    <source>
        <dbReference type="Pfam" id="PF13718"/>
    </source>
</evidence>
<dbReference type="GO" id="GO:1990883">
    <property type="term" value="F:18S rRNA cytidine N-acetyltransferase activity"/>
    <property type="evidence" value="ECO:0007669"/>
    <property type="project" value="TreeGrafter"/>
</dbReference>
<feature type="domain" description="N-acetyltransferase" evidence="13">
    <location>
        <begin position="576"/>
        <end position="813"/>
    </location>
</feature>
<dbReference type="InterPro" id="IPR033688">
    <property type="entry name" value="NAT10"/>
</dbReference>
<dbReference type="InterPro" id="IPR013562">
    <property type="entry name" value="TmcA/NAT10_N"/>
</dbReference>
<feature type="region of interest" description="Disordered" evidence="10">
    <location>
        <begin position="1003"/>
        <end position="1022"/>
    </location>
</feature>
<evidence type="ECO:0000256" key="1">
    <source>
        <dbReference type="ARBA" id="ARBA00004604"/>
    </source>
</evidence>
<comment type="catalytic activity">
    <reaction evidence="9">
        <text>a cytidine in tRNA + acetyl-CoA + ATP + H2O = an N(4)-acetylcytidine in tRNA + ADP + phosphate + CoA + H(+)</text>
        <dbReference type="Rhea" id="RHEA:53876"/>
        <dbReference type="Rhea" id="RHEA-COMP:13670"/>
        <dbReference type="Rhea" id="RHEA-COMP:13671"/>
        <dbReference type="ChEBI" id="CHEBI:15377"/>
        <dbReference type="ChEBI" id="CHEBI:15378"/>
        <dbReference type="ChEBI" id="CHEBI:30616"/>
        <dbReference type="ChEBI" id="CHEBI:43474"/>
        <dbReference type="ChEBI" id="CHEBI:57287"/>
        <dbReference type="ChEBI" id="CHEBI:57288"/>
        <dbReference type="ChEBI" id="CHEBI:74900"/>
        <dbReference type="ChEBI" id="CHEBI:82748"/>
        <dbReference type="ChEBI" id="CHEBI:456216"/>
    </reaction>
</comment>
<feature type="compositionally biased region" description="Polar residues" evidence="10">
    <location>
        <begin position="1003"/>
        <end position="1017"/>
    </location>
</feature>
<dbReference type="HAMAP" id="MF_03211">
    <property type="entry name" value="RNA_acetyltr_Nat10"/>
    <property type="match status" value="1"/>
</dbReference>
<dbReference type="AlphaFoldDB" id="A0A9W9DKC2"/>
<dbReference type="InterPro" id="IPR000182">
    <property type="entry name" value="GNAT_dom"/>
</dbReference>
<keyword evidence="2 9" id="KW-0698">rRNA processing</keyword>
<feature type="domain" description="Possible tRNA binding" evidence="14">
    <location>
        <begin position="823"/>
        <end position="1078"/>
    </location>
</feature>
<evidence type="ECO:0000256" key="9">
    <source>
        <dbReference type="HAMAP-Rule" id="MF_03211"/>
    </source>
</evidence>
<comment type="function">
    <text evidence="9">RNA cytidine acetyltransferase with specificity toward both 18S rRNA and tRNAs. Catalyzes the formation of N(4)-acetylcytidine (ac4C) in 18S rRNA. Required for early nucleolar cleavages of precursor rRNA at sites A0, A1 and A2 during 18S rRNA synthesis. Catalyzes the formation of ac4C in serine and leucine tRNAs. Requires the tRNA-binding adapter protein TAN1 for full tRNA acetyltransferase activity but not for 18S rRNA acetylation.</text>
</comment>
<dbReference type="GO" id="GO:1904812">
    <property type="term" value="P:rRNA acetylation involved in maturation of SSU-rRNA"/>
    <property type="evidence" value="ECO:0007669"/>
    <property type="project" value="InterPro"/>
</dbReference>
<feature type="domain" description="TcmA/NAT10 helicase" evidence="11">
    <location>
        <begin position="296"/>
        <end position="534"/>
    </location>
</feature>
<dbReference type="InterPro" id="IPR007807">
    <property type="entry name" value="TcmA/NAT10_helicase"/>
</dbReference>
<dbReference type="GO" id="GO:0000049">
    <property type="term" value="F:tRNA binding"/>
    <property type="evidence" value="ECO:0007669"/>
    <property type="project" value="TreeGrafter"/>
</dbReference>
<comment type="caution">
    <text evidence="15">The sequence shown here is derived from an EMBL/GenBank/DDBJ whole genome shotgun (WGS) entry which is preliminary data.</text>
</comment>
<accession>A0A9W9DKC2</accession>
<feature type="compositionally biased region" description="Basic and acidic residues" evidence="10">
    <location>
        <begin position="723"/>
        <end position="735"/>
    </location>
</feature>
<dbReference type="Pfam" id="PF05127">
    <property type="entry name" value="NAT10_TcmA_helicase"/>
    <property type="match status" value="1"/>
</dbReference>
<feature type="domain" description="TmcA/NAT10 N-terminal" evidence="12">
    <location>
        <begin position="16"/>
        <end position="200"/>
    </location>
</feature>
<dbReference type="Gene3D" id="3.40.630.30">
    <property type="match status" value="1"/>
</dbReference>
<dbReference type="Pfam" id="PF13718">
    <property type="entry name" value="GNAT_acetyltr_2"/>
    <property type="match status" value="1"/>
</dbReference>
<evidence type="ECO:0000259" key="12">
    <source>
        <dbReference type="Pfam" id="PF08351"/>
    </source>
</evidence>
<dbReference type="Proteomes" id="UP001150238">
    <property type="component" value="Unassembled WGS sequence"/>
</dbReference>
<reference evidence="15" key="2">
    <citation type="journal article" date="2023" name="Proc. Natl. Acad. Sci. U.S.A.">
        <title>A global phylogenomic analysis of the shiitake genus Lentinula.</title>
        <authorList>
            <person name="Sierra-Patev S."/>
            <person name="Min B."/>
            <person name="Naranjo-Ortiz M."/>
            <person name="Looney B."/>
            <person name="Konkel Z."/>
            <person name="Slot J.C."/>
            <person name="Sakamoto Y."/>
            <person name="Steenwyk J.L."/>
            <person name="Rokas A."/>
            <person name="Carro J."/>
            <person name="Camarero S."/>
            <person name="Ferreira P."/>
            <person name="Molpeceres G."/>
            <person name="Ruiz-Duenas F.J."/>
            <person name="Serrano A."/>
            <person name="Henrissat B."/>
            <person name="Drula E."/>
            <person name="Hughes K.W."/>
            <person name="Mata J.L."/>
            <person name="Ishikawa N.K."/>
            <person name="Vargas-Isla R."/>
            <person name="Ushijima S."/>
            <person name="Smith C.A."/>
            <person name="Donoghue J."/>
            <person name="Ahrendt S."/>
            <person name="Andreopoulos W."/>
            <person name="He G."/>
            <person name="LaButti K."/>
            <person name="Lipzen A."/>
            <person name="Ng V."/>
            <person name="Riley R."/>
            <person name="Sandor L."/>
            <person name="Barry K."/>
            <person name="Martinez A.T."/>
            <person name="Xiao Y."/>
            <person name="Gibbons J.G."/>
            <person name="Terashima K."/>
            <person name="Grigoriev I.V."/>
            <person name="Hibbett D."/>
        </authorList>
    </citation>
    <scope>NUCLEOTIDE SEQUENCE</scope>
    <source>
        <strain evidence="15">Sp2 HRB7682 ss15</strain>
    </source>
</reference>
<keyword evidence="5 9" id="KW-0547">Nucleotide-binding</keyword>
<dbReference type="GO" id="GO:0051391">
    <property type="term" value="P:tRNA acetylation"/>
    <property type="evidence" value="ECO:0007669"/>
    <property type="project" value="UniProtKB-UniRule"/>
</dbReference>
<dbReference type="PANTHER" id="PTHR10925:SF5">
    <property type="entry name" value="RNA CYTIDINE ACETYLTRANSFERASE"/>
    <property type="match status" value="1"/>
</dbReference>
<feature type="binding site" evidence="9">
    <location>
        <begin position="681"/>
        <end position="683"/>
    </location>
    <ligand>
        <name>acetyl-CoA</name>
        <dbReference type="ChEBI" id="CHEBI:57288"/>
    </ligand>
</feature>
<dbReference type="InterPro" id="IPR027992">
    <property type="entry name" value="tRNA_bind_dom"/>
</dbReference>
<keyword evidence="4 9" id="KW-0819">tRNA processing</keyword>
<dbReference type="GO" id="GO:0030686">
    <property type="term" value="C:90S preribosome"/>
    <property type="evidence" value="ECO:0007669"/>
    <property type="project" value="TreeGrafter"/>
</dbReference>
<dbReference type="EMBL" id="JANVFS010000023">
    <property type="protein sequence ID" value="KAJ4474629.1"/>
    <property type="molecule type" value="Genomic_DNA"/>
</dbReference>
<evidence type="ECO:0000259" key="14">
    <source>
        <dbReference type="Pfam" id="PF13725"/>
    </source>
</evidence>
<comment type="caution">
    <text evidence="9">Lacks conserved residue(s) required for the propagation of feature annotation.</text>
</comment>
<evidence type="ECO:0000256" key="10">
    <source>
        <dbReference type="SAM" id="MobiDB-lite"/>
    </source>
</evidence>
<keyword evidence="6 9" id="KW-0067">ATP-binding</keyword>
<evidence type="ECO:0000313" key="16">
    <source>
        <dbReference type="Proteomes" id="UP001150238"/>
    </source>
</evidence>
<reference evidence="15" key="1">
    <citation type="submission" date="2022-08" db="EMBL/GenBank/DDBJ databases">
        <authorList>
            <consortium name="DOE Joint Genome Institute"/>
            <person name="Min B."/>
            <person name="Riley R."/>
            <person name="Sierra-Patev S."/>
            <person name="Naranjo-Ortiz M."/>
            <person name="Looney B."/>
            <person name="Konkel Z."/>
            <person name="Slot J.C."/>
            <person name="Sakamoto Y."/>
            <person name="Steenwyk J.L."/>
            <person name="Rokas A."/>
            <person name="Carro J."/>
            <person name="Camarero S."/>
            <person name="Ferreira P."/>
            <person name="Molpeceres G."/>
            <person name="Ruiz-Duenas F.J."/>
            <person name="Serrano A."/>
            <person name="Henrissat B."/>
            <person name="Drula E."/>
            <person name="Hughes K.W."/>
            <person name="Mata J.L."/>
            <person name="Ishikawa N.K."/>
            <person name="Vargas-Isla R."/>
            <person name="Ushijima S."/>
            <person name="Smith C.A."/>
            <person name="Ahrendt S."/>
            <person name="Andreopoulos W."/>
            <person name="He G."/>
            <person name="Labutti K."/>
            <person name="Lipzen A."/>
            <person name="Ng V."/>
            <person name="Sandor L."/>
            <person name="Barry K."/>
            <person name="Martinez A.T."/>
            <person name="Xiao Y."/>
            <person name="Gibbons J.G."/>
            <person name="Terashima K."/>
            <person name="Hibbett D.S."/>
            <person name="Grigoriev I.V."/>
        </authorList>
    </citation>
    <scope>NUCLEOTIDE SEQUENCE</scope>
    <source>
        <strain evidence="15">Sp2 HRB7682 ss15</strain>
    </source>
</reference>
<feature type="region of interest" description="Disordered" evidence="10">
    <location>
        <begin position="1086"/>
        <end position="1131"/>
    </location>
</feature>
<proteinExistence type="inferred from homology"/>
<dbReference type="FunFam" id="3.40.50.11040:FF:000002">
    <property type="entry name" value="RNA cytidine acetyltransferase"/>
    <property type="match status" value="1"/>
</dbReference>
<evidence type="ECO:0000259" key="11">
    <source>
        <dbReference type="Pfam" id="PF05127"/>
    </source>
</evidence>
<feature type="compositionally biased region" description="Basic residues" evidence="10">
    <location>
        <begin position="1121"/>
        <end position="1131"/>
    </location>
</feature>
<evidence type="ECO:0000256" key="3">
    <source>
        <dbReference type="ARBA" id="ARBA00022679"/>
    </source>
</evidence>
<dbReference type="Pfam" id="PF08351">
    <property type="entry name" value="TmcA_N"/>
    <property type="match status" value="1"/>
</dbReference>
<evidence type="ECO:0000256" key="8">
    <source>
        <dbReference type="ARBA" id="ARBA00023315"/>
    </source>
</evidence>
<comment type="similarity">
    <text evidence="9">Belongs to the RNA cytidine acetyltransferase family. NAT10 subfamily.</text>
</comment>
<name>A0A9W9DKC2_9AGAR</name>
<feature type="binding site" evidence="9">
    <location>
        <begin position="688"/>
        <end position="694"/>
    </location>
    <ligand>
        <name>acetyl-CoA</name>
        <dbReference type="ChEBI" id="CHEBI:57288"/>
    </ligand>
</feature>
<feature type="region of interest" description="Disordered" evidence="10">
    <location>
        <begin position="714"/>
        <end position="735"/>
    </location>
</feature>
<feature type="binding site" evidence="9">
    <location>
        <position position="516"/>
    </location>
    <ligand>
        <name>ATP</name>
        <dbReference type="ChEBI" id="CHEBI:30616"/>
    </ligand>
</feature>
<keyword evidence="8 9" id="KW-0012">Acyltransferase</keyword>
<evidence type="ECO:0000256" key="6">
    <source>
        <dbReference type="ARBA" id="ARBA00022840"/>
    </source>
</evidence>
<keyword evidence="3 9" id="KW-0808">Transferase</keyword>
<evidence type="ECO:0000256" key="5">
    <source>
        <dbReference type="ARBA" id="ARBA00022741"/>
    </source>
</evidence>
<feature type="binding site" evidence="9">
    <location>
        <position position="786"/>
    </location>
    <ligand>
        <name>acetyl-CoA</name>
        <dbReference type="ChEBI" id="CHEBI:57288"/>
    </ligand>
</feature>
<keyword evidence="7 9" id="KW-0539">Nucleus</keyword>
<protein>
    <recommendedName>
        <fullName evidence="9">RNA cytidine acetyltransferase</fullName>
        <ecNumber evidence="9">2.3.1.-</ecNumber>
    </recommendedName>
    <alternativeName>
        <fullName evidence="9">18S rRNA cytosine acetyltransferase</fullName>
    </alternativeName>
</protein>
<evidence type="ECO:0000256" key="2">
    <source>
        <dbReference type="ARBA" id="ARBA00022552"/>
    </source>
</evidence>
<dbReference type="GO" id="GO:0005524">
    <property type="term" value="F:ATP binding"/>
    <property type="evidence" value="ECO:0007669"/>
    <property type="project" value="UniProtKB-UniRule"/>
</dbReference>
<comment type="subcellular location">
    <subcellularLocation>
        <location evidence="1 9">Nucleus</location>
        <location evidence="1 9">Nucleolus</location>
    </subcellularLocation>
</comment>
<dbReference type="InterPro" id="IPR032672">
    <property type="entry name" value="TmcA/NAT10/Kre33"/>
</dbReference>
<dbReference type="Gene3D" id="3.40.50.11040">
    <property type="match status" value="1"/>
</dbReference>
<gene>
    <name evidence="9" type="primary">NAT10</name>
    <name evidence="15" type="ORF">C8J55DRAFT_562455</name>
</gene>
<evidence type="ECO:0000313" key="15">
    <source>
        <dbReference type="EMBL" id="KAJ4474629.1"/>
    </source>
</evidence>
<dbReference type="EC" id="2.3.1.-" evidence="9"/>
<organism evidence="15 16">
    <name type="scientific">Lentinula lateritia</name>
    <dbReference type="NCBI Taxonomy" id="40482"/>
    <lineage>
        <taxon>Eukaryota</taxon>
        <taxon>Fungi</taxon>
        <taxon>Dikarya</taxon>
        <taxon>Basidiomycota</taxon>
        <taxon>Agaricomycotina</taxon>
        <taxon>Agaricomycetes</taxon>
        <taxon>Agaricomycetidae</taxon>
        <taxon>Agaricales</taxon>
        <taxon>Marasmiineae</taxon>
        <taxon>Omphalotaceae</taxon>
        <taxon>Lentinula</taxon>
    </lineage>
</organism>
<dbReference type="GO" id="GO:0005730">
    <property type="term" value="C:nucleolus"/>
    <property type="evidence" value="ECO:0007669"/>
    <property type="project" value="UniProtKB-SubCell"/>
</dbReference>
<dbReference type="PANTHER" id="PTHR10925">
    <property type="entry name" value="N-ACETYLTRANSFERASE 10"/>
    <property type="match status" value="1"/>
</dbReference>
<dbReference type="InterPro" id="IPR027417">
    <property type="entry name" value="P-loop_NTPase"/>
</dbReference>
<dbReference type="Pfam" id="PF13725">
    <property type="entry name" value="tRNA_bind_2"/>
    <property type="match status" value="1"/>
</dbReference>
<evidence type="ECO:0000256" key="4">
    <source>
        <dbReference type="ARBA" id="ARBA00022694"/>
    </source>
</evidence>
<feature type="region of interest" description="Disordered" evidence="10">
    <location>
        <begin position="481"/>
        <end position="508"/>
    </location>
</feature>
<sequence>MRKQLDPRIPILVNNNVTKHHRSFVVLVGDKGRDQIVNLHFLLSQARVSARPSVLWCYKKDLGFTTHRKKREAKIKRDVKRGIREPNDQDPFEIFVTVTDIRYTYYKESHKILGHTYGMLVLQDFEALTPNLLARTVETVEGGGLIVLLLKSMNSLRQLYTMGMDVHARYRTESSGEVKPRFNERFILSLAACPDCLFLDDELNVLPLSKGKDIEPLPEQDGKGTTKSQENAELKELKNSLEGSVPAGPLVALAKTTDQARALLTFVNSLITPSDPSSSSNPSSSLSSALNTTTTLLAARGRGKSSALGLALAAAVHTGYANIFLTSPAPENLQTAWEFLFKGLDALGWEEHLDYDILQATHDLSSFGNGVDEAAESGPTLGKGDGGKKPIVRVNIFRNPTHRQTIQYIDPRDAHVLGQAELLIIDEAAAIPLPVVRNLLGPAMAKGSASAGGYAVWLASTVNGYEGTGRSLSLKLIQQLRDNSSSGPPTKGDSGKGNSSNGNRTLNEVKLSTPIRYAPGDEVEKWLNTLLCLDVSSSSAPSPFSTLPHPTLCTLYHINRDTLFSFHPASEAFLQRIMSLYVASHYKNQPNDLQLMSDAPGHELYVLLPPINAENKEEADILPHPLAVIQVAFEGRISRESVLSSLSRGLRAGGDLIPWLITQQYQETKFAELSGARIVRVAVGEGVGGMGYGSRAIDCLNAYFSGEYFNLDEPETEDSAETNARDDVRETGDAKKATLHTEKITVRAPNAMPPLLQRLSERRPEQLDYLGVSYGLTGSLLRFWKRLSFVPLYIRHTPSDLTGEHTCVMVRGLNSTTDVEMEWLGEFGADFRTRLLTLLSFPKFRDFGSVLGLSVLEAINNNTSIKAVDTRELQGGVKALTPALLPSLLTPFDLKRLESYGNNQLDYHVILDLLPLVATLFFQRRLNRPKSSEASGEVNNLSLSAVQSAILLGMGLQRKSIEELETELSLPVSQILAMLVKLILKITKRLKDVQKEGITQSMPDHSTAVSLPSNNGPAASEGETWKNVSATVEAELEAAGAEEKDAMQKRERQREMINSLDLRKYAIDNSSMDWSTAETQVAKIAGTAGKKPHQTVVSVRSIGSKRKASDTGDDGGGGVKKPTRRGKTAKR</sequence>
<evidence type="ECO:0000256" key="7">
    <source>
        <dbReference type="ARBA" id="ARBA00023242"/>
    </source>
</evidence>
<comment type="subunit">
    <text evidence="9">Interacts with TAN1.</text>
</comment>
<dbReference type="Gene3D" id="3.40.50.300">
    <property type="entry name" value="P-loop containing nucleotide triphosphate hydrolases"/>
    <property type="match status" value="1"/>
</dbReference>
<comment type="catalytic activity">
    <reaction evidence="9">
        <text>a cytidine in 18S rRNA + acetyl-CoA + ATP + H2O = an N(4)-acetylcytidine in 18S rRNA + ADP + phosphate + CoA + H(+)</text>
        <dbReference type="Rhea" id="RHEA:51424"/>
        <dbReference type="Rhea" id="RHEA-COMP:13575"/>
        <dbReference type="Rhea" id="RHEA-COMP:13576"/>
        <dbReference type="ChEBI" id="CHEBI:15377"/>
        <dbReference type="ChEBI" id="CHEBI:15378"/>
        <dbReference type="ChEBI" id="CHEBI:30616"/>
        <dbReference type="ChEBI" id="CHEBI:43474"/>
        <dbReference type="ChEBI" id="CHEBI:57287"/>
        <dbReference type="ChEBI" id="CHEBI:57288"/>
        <dbReference type="ChEBI" id="CHEBI:74900"/>
        <dbReference type="ChEBI" id="CHEBI:82748"/>
        <dbReference type="ChEBI" id="CHEBI:456216"/>
    </reaction>
</comment>